<feature type="compositionally biased region" description="Polar residues" evidence="2">
    <location>
        <begin position="1621"/>
        <end position="1640"/>
    </location>
</feature>
<evidence type="ECO:0000256" key="1">
    <source>
        <dbReference type="PROSITE-ProRule" id="PRU00221"/>
    </source>
</evidence>
<feature type="compositionally biased region" description="Pro residues" evidence="2">
    <location>
        <begin position="1644"/>
        <end position="1653"/>
    </location>
</feature>
<dbReference type="Gene3D" id="2.130.10.10">
    <property type="entry name" value="YVTN repeat-like/Quinoprotein amine dehydrogenase"/>
    <property type="match status" value="2"/>
</dbReference>
<accession>T1L118</accession>
<feature type="region of interest" description="Disordered" evidence="2">
    <location>
        <begin position="2985"/>
        <end position="3006"/>
    </location>
</feature>
<feature type="region of interest" description="Disordered" evidence="2">
    <location>
        <begin position="2265"/>
        <end position="2294"/>
    </location>
</feature>
<dbReference type="GO" id="GO:0007035">
    <property type="term" value="P:vacuolar acidification"/>
    <property type="evidence" value="ECO:0007669"/>
    <property type="project" value="TreeGrafter"/>
</dbReference>
<dbReference type="PANTHER" id="PTHR13950">
    <property type="entry name" value="RABCONNECTIN-RELATED"/>
    <property type="match status" value="1"/>
</dbReference>
<dbReference type="PANTHER" id="PTHR13950:SF9">
    <property type="entry name" value="RABCONNECTIN-3A"/>
    <property type="match status" value="1"/>
</dbReference>
<keyword evidence="5" id="KW-1185">Reference proteome</keyword>
<feature type="compositionally biased region" description="Low complexity" evidence="2">
    <location>
        <begin position="160"/>
        <end position="175"/>
    </location>
</feature>
<dbReference type="STRING" id="32264.T1L118"/>
<organism evidence="4 5">
    <name type="scientific">Tetranychus urticae</name>
    <name type="common">Two-spotted spider mite</name>
    <dbReference type="NCBI Taxonomy" id="32264"/>
    <lineage>
        <taxon>Eukaryota</taxon>
        <taxon>Metazoa</taxon>
        <taxon>Ecdysozoa</taxon>
        <taxon>Arthropoda</taxon>
        <taxon>Chelicerata</taxon>
        <taxon>Arachnida</taxon>
        <taxon>Acari</taxon>
        <taxon>Acariformes</taxon>
        <taxon>Trombidiformes</taxon>
        <taxon>Prostigmata</taxon>
        <taxon>Eleutherengona</taxon>
        <taxon>Raphignathae</taxon>
        <taxon>Tetranychoidea</taxon>
        <taxon>Tetranychidae</taxon>
        <taxon>Tetranychus</taxon>
    </lineage>
</organism>
<dbReference type="EMBL" id="CAEY01000889">
    <property type="status" value="NOT_ANNOTATED_CDS"/>
    <property type="molecule type" value="Genomic_DNA"/>
</dbReference>
<keyword evidence="1" id="KW-0853">WD repeat</keyword>
<evidence type="ECO:0000313" key="4">
    <source>
        <dbReference type="EnsemblMetazoa" id="tetur31g00150.1"/>
    </source>
</evidence>
<feature type="region of interest" description="Disordered" evidence="2">
    <location>
        <begin position="157"/>
        <end position="177"/>
    </location>
</feature>
<feature type="region of interest" description="Disordered" evidence="2">
    <location>
        <begin position="1048"/>
        <end position="1085"/>
    </location>
</feature>
<dbReference type="Pfam" id="PF00400">
    <property type="entry name" value="WD40"/>
    <property type="match status" value="2"/>
</dbReference>
<protein>
    <recommendedName>
        <fullName evidence="3">RAVE complex protein Rav1 C-terminal domain-containing protein</fullName>
    </recommendedName>
</protein>
<evidence type="ECO:0000256" key="2">
    <source>
        <dbReference type="SAM" id="MobiDB-lite"/>
    </source>
</evidence>
<feature type="region of interest" description="Disordered" evidence="2">
    <location>
        <begin position="1504"/>
        <end position="1551"/>
    </location>
</feature>
<dbReference type="InterPro" id="IPR036322">
    <property type="entry name" value="WD40_repeat_dom_sf"/>
</dbReference>
<feature type="domain" description="RAVE complex protein Rav1 C-terminal" evidence="3">
    <location>
        <begin position="1825"/>
        <end position="2135"/>
    </location>
</feature>
<feature type="compositionally biased region" description="Acidic residues" evidence="2">
    <location>
        <begin position="2267"/>
        <end position="2278"/>
    </location>
</feature>
<feature type="region of interest" description="Disordered" evidence="2">
    <location>
        <begin position="3087"/>
        <end position="3110"/>
    </location>
</feature>
<dbReference type="InterPro" id="IPR052208">
    <property type="entry name" value="DmX-like/RAVE_component"/>
</dbReference>
<evidence type="ECO:0000313" key="5">
    <source>
        <dbReference type="Proteomes" id="UP000015104"/>
    </source>
</evidence>
<dbReference type="PROSITE" id="PS50294">
    <property type="entry name" value="WD_REPEATS_REGION"/>
    <property type="match status" value="1"/>
</dbReference>
<proteinExistence type="predicted"/>
<feature type="region of interest" description="Disordered" evidence="2">
    <location>
        <begin position="506"/>
        <end position="542"/>
    </location>
</feature>
<gene>
    <name evidence="4" type="primary">107369253</name>
</gene>
<feature type="region of interest" description="Disordered" evidence="2">
    <location>
        <begin position="1621"/>
        <end position="1659"/>
    </location>
</feature>
<dbReference type="eggNOG" id="KOG1064">
    <property type="taxonomic scope" value="Eukaryota"/>
</dbReference>
<dbReference type="SUPFAM" id="SSF50978">
    <property type="entry name" value="WD40 repeat-like"/>
    <property type="match status" value="2"/>
</dbReference>
<dbReference type="EnsemblMetazoa" id="tetur31g00150.1">
    <property type="protein sequence ID" value="tetur31g00150.1"/>
    <property type="gene ID" value="tetur31g00150"/>
</dbReference>
<feature type="compositionally biased region" description="Polar residues" evidence="2">
    <location>
        <begin position="3087"/>
        <end position="3105"/>
    </location>
</feature>
<dbReference type="Proteomes" id="UP000015104">
    <property type="component" value="Unassembled WGS sequence"/>
</dbReference>
<feature type="compositionally biased region" description="Basic residues" evidence="2">
    <location>
        <begin position="506"/>
        <end position="518"/>
    </location>
</feature>
<reference evidence="5" key="1">
    <citation type="submission" date="2011-08" db="EMBL/GenBank/DDBJ databases">
        <authorList>
            <person name="Rombauts S."/>
        </authorList>
    </citation>
    <scope>NUCLEOTIDE SEQUENCE</scope>
    <source>
        <strain evidence="5">London</strain>
    </source>
</reference>
<reference evidence="4" key="2">
    <citation type="submission" date="2015-06" db="UniProtKB">
        <authorList>
            <consortium name="EnsemblMetazoa"/>
        </authorList>
    </citation>
    <scope>IDENTIFICATION</scope>
</reference>
<name>T1L118_TETUR</name>
<dbReference type="InterPro" id="IPR001680">
    <property type="entry name" value="WD40_rpt"/>
</dbReference>
<sequence>MDQHQILTGAVNAGDNCYSVGSVEGVPFTAYSAGCNIVILASDFQRVQIIPGILHGNVQVGCIDCSTDVGKIAAAYGKKVYIFEPTPLLDQNSSHKLDYRWIQTASLETDCYVSVISWNLEGNKLLTGGTCIQVWHLINFSEDDIINHDVKQNKGDGLHINPENIQSSNNENNNGDEPEQVRWDCVWQCRTSSPVCFLRFSPDGSLFVSAGKTDRLVKVWYESAAKVDSLHSASAPNLESFQRRSSHLLGDINFSFIYIAHPRAITGISWRKTSKYLSRGSVANMLVTSCRDNICRLWVQTLLPDDGLVNFSQIETLSNHAVPRNQTQRHRQKLLLRLKHMKAFSQFKKRQAAKHDDDNHLNEPIPTLPSTFSVHDFHSFSVCGTAITPGFHFHLAASINAETDIPLVPSLSPSDANGSSDSKNYPNFVIHWLNNKEMVFTRAAEKLLQEISTKIMQTESVASGQSEGESDTADVEADFDLDNLDNDVTITAEQSKKLRHKLCRQVQHNKNKQKKYHKEGKVHGTGEESSSEHIDSQASRQSCHTLSSSTSTAIDLNNLANTTPTSSISDLLDRRFEALLREWHSLADLLFSIHPVDGSLLVWLVQWLDEACPGSFRQAQVNFSSRIPNAIPLGDAATMSHNLALYSPLTYLNLKATMAQSASVISNLDTKTCSEDLNNRSARWNKVEVEDSLTPTASMVTKHSNGSLNLWSISFAEVTKFTQLMSISHISRVCGHRFRVNDISCHPVLPLLLTTSHHNLPGSNISFPKSMNSSVSSSPLGTPSSSSCCPPLQGLPNSGFCSELILWKVDPVGPLSMSGGVTELARINSLETAAFANVAWLPTLLPSTTLGSISNSPSACFIASDGHQLRVYQAVIDARTLLSEISLSQRCSQQSETLSPNSENTGSSDYCGYRSDLHHAFKIVSLQSTSRPGCILELDAISDATHDWQYTQLLHVFQDQMLRGEEMAFKCWNEKQGQENLGLVEPSLGAVVDLRHYSAFREPFFLTVLEKDPDTGRSVLHMWRLVISSHSTADATSDRYSYVPDSNLVQDDSDIDQSSRSGSPITDTGAGGRRHSKNQSFRQGQSYSPLQILTSKVCSQVLPIPEGVEILHATPAAGHLSSSNIYPACFAPYLICTACSDGTLRFWRCHVDDKNEHDVKYEWKEWEMLINSERSSAIEVPGLPLYVSCAYSGRIACAFKHGQSFSRPTSQDPNARFININLAIYECESTGGSEWVLEDTIHLKNIAIPRTELSQEIDLGPLINTAIRNRKTLDTLVNRLGVSDEHHETNRSTNNIQRLLSVPSYTTMQSLKKIISEQGNQFTLTQKSIVQLDWVSTEDGSHILTVSVEDKISVFTPVSTDIAQANLQAMKTSSKTGAAPASRMLLKQMSSMAIPMTQVDDIRWMKLRTTHLKTADGLPPLPMQMSWVRDGILVVGMDNEMHIYTQWKSRDDTLSKRPEMLSEVTDSRVLTEEGLLIHAQESSHLRLPSHTSLARSPSSSVISGVSAAYESRKHPQVPSKATPTTTTAATNSNNSDNNSMNKDSVKQTDESKASYLSQLPDFGIFEASRLACPVLPQYHPKQLMELLAFGKISRVRAILSHLVKSLCSMDSLKNYLSSNQGFNYESTESRPRSWTRSRTLSIAAPPPTSPGAPSPMDGQDSYFLSIPEEVQLDYTEITSIRPLPLFALIEAESEEPKRPKEKPNSPKDPLFDYEYDTLFNANSKSQIDETLDEMLSKSAFNFSSIKANKRPETTDLKDFNAHQARLLTKLLTHSHLPGLSSLDQMHLLALADAVASFNPSADSSSSDYYSSHGADVRDGAPISADSLDDCGLRFLLAMRQHTYLLRCLPYAHRKMLQKQGLSSSDIVWAFHSETQEELVQLVPSVAKGSPKWNELRELGCGWWIRNNAVLRRLIEQVAKASFQATQDPLDSALFYLAMKKKSLVWGLYRSIGDRKMTEFFQNNFNEDKWRRAALKNAYALLGKQRFNHAAAFFLLGGAIWDAIEVCLNKLEDMQLAMTIVRLYEGDIETVPSNLKRILYQEVLGCESDGQNFDISKAHPDPFLRSMSYWMLQDYSTSLVTLLVPEAGEKHAKYSPNEEDKTEIAIVPSVFNFYLYLRNQPLIIRRHLAQTIKDKKSVLTDSKEALRETSEAITPFERRLYFITAHQHFLAGCPSLALEVLSRLPLKIANEDHANFLTKERSIDTTSDTPEVIASGTITDEILDTGTSFKPSTQLADTSDAFDWGAPVSDLGKISTNDFQIDITIDSGTDDEGEGEDNGLEMKLQGSPALETNDSTKKPLENVKLDIMAQQLKFIACLKILMEELSTLATGFEVDGGRLRYHLYIWLEKSVMALKVICNYRTFSMRGYDGKSFPDNDTSPARASSMILEDMDLAQSELATSRDAESTGFTDLKPTLHEVLLAENLDFEAKLQRASRRKEWLQGNEALLRTLLSYCSLHGAHGGGLASVRMELILLLQELQQERSQHQLLSPLPFPTTLPLLAASVACQKTVIADPIRHLHSVTNDILMELTGMKAPPLVLPISYCEVFVLRDLGLSLSACVYQSLSNSDNLDLKNMNIKEDLLGASVVCANSHLMAGNVAKKPSSNIGETNEPLNITTPPNKWPGVQSLRALLARDKDEDSPKLHTLLCEAYVAIYLSQLVFALAACDSHVLYRLVGLEFNEQIWGNLFGGGAKKLIHVVTHSKAATTPTPQNSKDESQSSSIDLFNTLSQQRMKLHMKILQQLNQDKSTPTPPQTPNIIKEDRTTYKEQFVPPQMSVISYLMSKPKLSDDYILIDYDSSESVQSEDEDMESFDDLDDNIFGTSASGQISSTLGLQETVHNSKKQDLEQYAWSIMRFAVIKLARYHLAQFLQVAGVELRELPTTSPSIHTVFKILETWSIYMKNYMETLEGAPSNFLPNNYVETNRQPGGPPIWKYKVLLETNNTPFRSHNSITKPMKRLWNYLVRQERVQDLFIRYIFGSHRPGSEYTDHTDHEDGSHDHPSHSDPVRIVHKEQDNISAFCLNNTQSGYIAIATPKEVQELDISVLLEPVPWLEEEAEFDILNMLKVPESLSASNYLVVQHPADRLSSSPGGKALQSQPISVSSQPHPPKGTILLKRHKTEGTRRLCSHPTLPYYLSGSQDGAVNLWEWKHQNPLASPRAPGTFAKVTKVAFNQIGNKFGVTDGDGYLSLWQVALCTSTSKPFFSMQVHSKHASDFTFLGSSSLIITAGQSTDHKNICMWDTLLPAKKSLVSSFSCHEHHGASVVLYAPLNQLLITGGKKGEVFIFDMRQRTQRNKFQAHDSAIKCMTLDPGEEFFVTGSADGDIKVWSLIPPQSVVCSFPGEHSRSTLFRNIGMGVSHLYVNNANQLFSCGADGSLKMRQLPGHR</sequence>
<dbReference type="HOGENOM" id="CLU_000267_0_0_1"/>
<dbReference type="SMART" id="SM00320">
    <property type="entry name" value="WD40"/>
    <property type="match status" value="11"/>
</dbReference>
<dbReference type="Pfam" id="PF12234">
    <property type="entry name" value="Rav1p_C"/>
    <property type="match status" value="1"/>
</dbReference>
<dbReference type="PROSITE" id="PS50082">
    <property type="entry name" value="WD_REPEATS_2"/>
    <property type="match status" value="1"/>
</dbReference>
<dbReference type="OrthoDB" id="6492967at2759"/>
<feature type="compositionally biased region" description="Basic and acidic residues" evidence="2">
    <location>
        <begin position="519"/>
        <end position="535"/>
    </location>
</feature>
<dbReference type="InterPro" id="IPR022033">
    <property type="entry name" value="Rav1p_C"/>
</dbReference>
<evidence type="ECO:0000259" key="3">
    <source>
        <dbReference type="Pfam" id="PF12234"/>
    </source>
</evidence>
<dbReference type="InterPro" id="IPR015943">
    <property type="entry name" value="WD40/YVTN_repeat-like_dom_sf"/>
</dbReference>
<dbReference type="GO" id="GO:0043291">
    <property type="term" value="C:RAVE complex"/>
    <property type="evidence" value="ECO:0007669"/>
    <property type="project" value="TreeGrafter"/>
</dbReference>
<feature type="compositionally biased region" description="Low complexity" evidence="2">
    <location>
        <begin position="1518"/>
        <end position="1542"/>
    </location>
</feature>
<feature type="repeat" description="WD" evidence="1">
    <location>
        <begin position="3297"/>
        <end position="3330"/>
    </location>
</feature>